<feature type="transmembrane region" description="Helical" evidence="1">
    <location>
        <begin position="74"/>
        <end position="102"/>
    </location>
</feature>
<protein>
    <submittedName>
        <fullName evidence="2">Uncharacterized protein</fullName>
    </submittedName>
</protein>
<sequence>MREGDRITRICVTLTPKVFSLFFFLHICPCVPVFFFFSSSILFFVFVDVKFWGREGRRGTGRGREKGVRKLTGVCVCVIIAVSFNSFFCVLSFFLSFFVFFFQFSLPPFFYSALFFIRCITAMIAVWGRGE</sequence>
<dbReference type="AlphaFoldDB" id="C9ZJ58"/>
<gene>
    <name evidence="2" type="ORF">TbgDal_II1460</name>
</gene>
<evidence type="ECO:0000313" key="3">
    <source>
        <dbReference type="Proteomes" id="UP000002316"/>
    </source>
</evidence>
<proteinExistence type="predicted"/>
<dbReference type="Proteomes" id="UP000002316">
    <property type="component" value="Chromosome 2"/>
</dbReference>
<evidence type="ECO:0000256" key="1">
    <source>
        <dbReference type="SAM" id="Phobius"/>
    </source>
</evidence>
<dbReference type="KEGG" id="tbg:TbgDal_II1460"/>
<name>C9ZJ58_TRYB9</name>
<dbReference type="EMBL" id="FN554965">
    <property type="protein sequence ID" value="CBH09416.1"/>
    <property type="molecule type" value="Genomic_DNA"/>
</dbReference>
<feature type="transmembrane region" description="Helical" evidence="1">
    <location>
        <begin position="108"/>
        <end position="128"/>
    </location>
</feature>
<organism evidence="2 3">
    <name type="scientific">Trypanosoma brucei gambiense (strain MHOM/CI/86/DAL972)</name>
    <dbReference type="NCBI Taxonomy" id="679716"/>
    <lineage>
        <taxon>Eukaryota</taxon>
        <taxon>Discoba</taxon>
        <taxon>Euglenozoa</taxon>
        <taxon>Kinetoplastea</taxon>
        <taxon>Metakinetoplastina</taxon>
        <taxon>Trypanosomatida</taxon>
        <taxon>Trypanosomatidae</taxon>
        <taxon>Trypanosoma</taxon>
    </lineage>
</organism>
<dbReference type="GeneID" id="23858549"/>
<keyword evidence="1" id="KW-1133">Transmembrane helix</keyword>
<evidence type="ECO:0000313" key="2">
    <source>
        <dbReference type="EMBL" id="CBH09416.1"/>
    </source>
</evidence>
<keyword evidence="1" id="KW-0472">Membrane</keyword>
<accession>C9ZJ58</accession>
<dbReference type="RefSeq" id="XP_011771722.1">
    <property type="nucleotide sequence ID" value="XM_011773420.1"/>
</dbReference>
<feature type="transmembrane region" description="Helical" evidence="1">
    <location>
        <begin position="33"/>
        <end position="53"/>
    </location>
</feature>
<feature type="transmembrane region" description="Helical" evidence="1">
    <location>
        <begin position="7"/>
        <end position="27"/>
    </location>
</feature>
<reference evidence="3" key="1">
    <citation type="journal article" date="2010" name="PLoS Negl. Trop. Dis.">
        <title>The genome sequence of Trypanosoma brucei gambiense, causative agent of chronic human african trypanosomiasis.</title>
        <authorList>
            <person name="Jackson A.P."/>
            <person name="Sanders M."/>
            <person name="Berry A."/>
            <person name="McQuillan J."/>
            <person name="Aslett M.A."/>
            <person name="Quail M.A."/>
            <person name="Chukualim B."/>
            <person name="Capewell P."/>
            <person name="MacLeod A."/>
            <person name="Melville S.E."/>
            <person name="Gibson W."/>
            <person name="Barry J.D."/>
            <person name="Berriman M."/>
            <person name="Hertz-Fowler C."/>
        </authorList>
    </citation>
    <scope>NUCLEOTIDE SEQUENCE [LARGE SCALE GENOMIC DNA]</scope>
    <source>
        <strain evidence="3">MHOM/CI/86/DAL972</strain>
    </source>
</reference>
<keyword evidence="1" id="KW-0812">Transmembrane</keyword>